<name>A0A5C2S357_9APHY</name>
<protein>
    <submittedName>
        <fullName evidence="2">Uncharacterized protein</fullName>
    </submittedName>
</protein>
<evidence type="ECO:0000313" key="3">
    <source>
        <dbReference type="Proteomes" id="UP000313359"/>
    </source>
</evidence>
<accession>A0A5C2S357</accession>
<feature type="region of interest" description="Disordered" evidence="1">
    <location>
        <begin position="111"/>
        <end position="144"/>
    </location>
</feature>
<evidence type="ECO:0000313" key="2">
    <source>
        <dbReference type="EMBL" id="RPD58025.1"/>
    </source>
</evidence>
<gene>
    <name evidence="2" type="ORF">L227DRAFT_564967</name>
</gene>
<dbReference type="AlphaFoldDB" id="A0A5C2S357"/>
<dbReference type="EMBL" id="ML122277">
    <property type="protein sequence ID" value="RPD58025.1"/>
    <property type="molecule type" value="Genomic_DNA"/>
</dbReference>
<keyword evidence="3" id="KW-1185">Reference proteome</keyword>
<sequence>MCSPELLRNGSDDVLFHRFPSTWVIQTSTILLPQMIADLDSKPAPDHDWPESGTPLRPDIEYLHRHLETLQAEFMNVIGSNWVTNPRLGDHLGRHTDTVWQAEIELARSGECEDDMDYSSDGTGSEVSRLQGDEDDGDGASGQWTQLDRDTVLDAFSSSRGGEWYRHTALWNSRDSLASFREILTLCRTILRRWYLTVHTELPYGAVRAVFQPLQSYLAILALLFSRISGTGIYKHQRTMWQRELTRGSPYWDVGQYDLGQSHFC</sequence>
<dbReference type="Proteomes" id="UP000313359">
    <property type="component" value="Unassembled WGS sequence"/>
</dbReference>
<proteinExistence type="predicted"/>
<reference evidence="2" key="1">
    <citation type="journal article" date="2018" name="Genome Biol. Evol.">
        <title>Genomics and development of Lentinus tigrinus, a white-rot wood-decaying mushroom with dimorphic fruiting bodies.</title>
        <authorList>
            <person name="Wu B."/>
            <person name="Xu Z."/>
            <person name="Knudson A."/>
            <person name="Carlson A."/>
            <person name="Chen N."/>
            <person name="Kovaka S."/>
            <person name="LaButti K."/>
            <person name="Lipzen A."/>
            <person name="Pennachio C."/>
            <person name="Riley R."/>
            <person name="Schakwitz W."/>
            <person name="Umezawa K."/>
            <person name="Ohm R.A."/>
            <person name="Grigoriev I.V."/>
            <person name="Nagy L.G."/>
            <person name="Gibbons J."/>
            <person name="Hibbett D."/>
        </authorList>
    </citation>
    <scope>NUCLEOTIDE SEQUENCE [LARGE SCALE GENOMIC DNA]</scope>
    <source>
        <strain evidence="2">ALCF2SS1-6</strain>
    </source>
</reference>
<organism evidence="2 3">
    <name type="scientific">Lentinus tigrinus ALCF2SS1-6</name>
    <dbReference type="NCBI Taxonomy" id="1328759"/>
    <lineage>
        <taxon>Eukaryota</taxon>
        <taxon>Fungi</taxon>
        <taxon>Dikarya</taxon>
        <taxon>Basidiomycota</taxon>
        <taxon>Agaricomycotina</taxon>
        <taxon>Agaricomycetes</taxon>
        <taxon>Polyporales</taxon>
        <taxon>Polyporaceae</taxon>
        <taxon>Lentinus</taxon>
    </lineage>
</organism>
<evidence type="ECO:0000256" key="1">
    <source>
        <dbReference type="SAM" id="MobiDB-lite"/>
    </source>
</evidence>